<organism evidence="4 5">
    <name type="scientific">Triparma laevis f. longispina</name>
    <dbReference type="NCBI Taxonomy" id="1714387"/>
    <lineage>
        <taxon>Eukaryota</taxon>
        <taxon>Sar</taxon>
        <taxon>Stramenopiles</taxon>
        <taxon>Ochrophyta</taxon>
        <taxon>Bolidophyceae</taxon>
        <taxon>Parmales</taxon>
        <taxon>Triparmaceae</taxon>
        <taxon>Triparma</taxon>
    </lineage>
</organism>
<dbReference type="AlphaFoldDB" id="A0A9W7A958"/>
<evidence type="ECO:0000313" key="4">
    <source>
        <dbReference type="EMBL" id="GMH65876.1"/>
    </source>
</evidence>
<protein>
    <recommendedName>
        <fullName evidence="3">Trichohyalin-plectin-homology domain-containing protein</fullName>
    </recommendedName>
</protein>
<dbReference type="EMBL" id="BRXW01000556">
    <property type="protein sequence ID" value="GMH65876.1"/>
    <property type="molecule type" value="Genomic_DNA"/>
</dbReference>
<gene>
    <name evidence="4" type="ORF">TrLO_g8804</name>
</gene>
<evidence type="ECO:0000259" key="3">
    <source>
        <dbReference type="Pfam" id="PF13868"/>
    </source>
</evidence>
<name>A0A9W7A958_9STRA</name>
<dbReference type="PANTHER" id="PTHR28663:SF1">
    <property type="entry name" value="CILIA- AND FLAGELLA- ASSOCIATED PROTEIN 210"/>
    <property type="match status" value="1"/>
</dbReference>
<feature type="coiled-coil region" evidence="2">
    <location>
        <begin position="202"/>
        <end position="255"/>
    </location>
</feature>
<feature type="domain" description="Trichohyalin-plectin-homology" evidence="3">
    <location>
        <begin position="94"/>
        <end position="429"/>
    </location>
</feature>
<evidence type="ECO:0000256" key="1">
    <source>
        <dbReference type="ARBA" id="ARBA00023054"/>
    </source>
</evidence>
<comment type="caution">
    <text evidence="4">The sequence shown here is derived from an EMBL/GenBank/DDBJ whole genome shotgun (WGS) entry which is preliminary data.</text>
</comment>
<keyword evidence="5" id="KW-1185">Reference proteome</keyword>
<proteinExistence type="predicted"/>
<dbReference type="OrthoDB" id="331765at2759"/>
<sequence>MVVISRSELQRMQASVAEGVVTKAENKRKILKKVSDTRVANWPNTLAAQRKAKLDWKKERADKEEAERRKTDQIEAELQRKTRVDAIKRANQLMYEQTDKMKFLRGQQLYTDVIADREDQVQFLKNKNQAEKEMEKHWHEDMMVRLKESDRREKVETDRRKSKSLAICEIQKRQLQDTKDQLIMKLNKDYVEGQLMKQMVTADIVEEQRIHAEKQAAQKQQNAAMLAANMNLKDLRKELLKVEEVEAAKRKLQVDDMQRIVKARAALEQKHFDERQAIREKLIADATRDLEARHTKEENILEKHREETEQKYQDEMARRRMQKAKGDHAIDMSRKMQIHLRKERAETEKIQAAMLAEHWKTRNAEIEQESQKEAQDSWDKNWEIRRSQEAQVQENRYKKAEARANDLLRDEQTKAVMMEDDERFKNFAQIEIERFALKGKRTFLLERARDAKDIQLLAGKNK</sequence>
<dbReference type="InterPro" id="IPR039986">
    <property type="entry name" value="CFAP210"/>
</dbReference>
<reference evidence="5" key="1">
    <citation type="journal article" date="2023" name="Commun. Biol.">
        <title>Genome analysis of Parmales, the sister group of diatoms, reveals the evolutionary specialization of diatoms from phago-mixotrophs to photoautotrophs.</title>
        <authorList>
            <person name="Ban H."/>
            <person name="Sato S."/>
            <person name="Yoshikawa S."/>
            <person name="Yamada K."/>
            <person name="Nakamura Y."/>
            <person name="Ichinomiya M."/>
            <person name="Sato N."/>
            <person name="Blanc-Mathieu R."/>
            <person name="Endo H."/>
            <person name="Kuwata A."/>
            <person name="Ogata H."/>
        </authorList>
    </citation>
    <scope>NUCLEOTIDE SEQUENCE [LARGE SCALE GENOMIC DNA]</scope>
    <source>
        <strain evidence="5">NIES 3700</strain>
    </source>
</reference>
<dbReference type="PANTHER" id="PTHR28663">
    <property type="entry name" value="COILED-COIL DOMAIN-CONTAINING PROTEIN 173"/>
    <property type="match status" value="1"/>
</dbReference>
<dbReference type="Pfam" id="PF13868">
    <property type="entry name" value="TPH"/>
    <property type="match status" value="1"/>
</dbReference>
<evidence type="ECO:0000256" key="2">
    <source>
        <dbReference type="SAM" id="Coils"/>
    </source>
</evidence>
<dbReference type="InterPro" id="IPR043597">
    <property type="entry name" value="TPH_dom"/>
</dbReference>
<evidence type="ECO:0000313" key="5">
    <source>
        <dbReference type="Proteomes" id="UP001165122"/>
    </source>
</evidence>
<accession>A0A9W7A958</accession>
<keyword evidence="1 2" id="KW-0175">Coiled coil</keyword>
<dbReference type="Proteomes" id="UP001165122">
    <property type="component" value="Unassembled WGS sequence"/>
</dbReference>